<reference evidence="2" key="1">
    <citation type="journal article" date="2010" name="Genome Biol.">
        <title>Genome sequence of the necrotrophic plant pathogen Pythium ultimum reveals original pathogenicity mechanisms and effector repertoire.</title>
        <authorList>
            <person name="Levesque C.A."/>
            <person name="Brouwer H."/>
            <person name="Cano L."/>
            <person name="Hamilton J.P."/>
            <person name="Holt C."/>
            <person name="Huitema E."/>
            <person name="Raffaele S."/>
            <person name="Robideau G.P."/>
            <person name="Thines M."/>
            <person name="Win J."/>
            <person name="Zerillo M.M."/>
            <person name="Beakes G.W."/>
            <person name="Boore J.L."/>
            <person name="Busam D."/>
            <person name="Dumas B."/>
            <person name="Ferriera S."/>
            <person name="Fuerstenberg S.I."/>
            <person name="Gachon C.M."/>
            <person name="Gaulin E."/>
            <person name="Govers F."/>
            <person name="Grenville-Briggs L."/>
            <person name="Horner N."/>
            <person name="Hostetler J."/>
            <person name="Jiang R.H."/>
            <person name="Johnson J."/>
            <person name="Krajaejun T."/>
            <person name="Lin H."/>
            <person name="Meijer H.J."/>
            <person name="Moore B."/>
            <person name="Morris P."/>
            <person name="Phuntmart V."/>
            <person name="Puiu D."/>
            <person name="Shetty J."/>
            <person name="Stajich J.E."/>
            <person name="Tripathy S."/>
            <person name="Wawra S."/>
            <person name="van West P."/>
            <person name="Whitty B.R."/>
            <person name="Coutinho P.M."/>
            <person name="Henrissat B."/>
            <person name="Martin F."/>
            <person name="Thomas P.D."/>
            <person name="Tyler B.M."/>
            <person name="De Vries R.P."/>
            <person name="Kamoun S."/>
            <person name="Yandell M."/>
            <person name="Tisserat N."/>
            <person name="Buell C.R."/>
        </authorList>
    </citation>
    <scope>NUCLEOTIDE SEQUENCE</scope>
    <source>
        <strain evidence="2">DAOM:BR144</strain>
    </source>
</reference>
<evidence type="ECO:0000313" key="1">
    <source>
        <dbReference type="EnsemblProtists" id="PYU1_T002743"/>
    </source>
</evidence>
<reference evidence="1" key="3">
    <citation type="submission" date="2015-02" db="UniProtKB">
        <authorList>
            <consortium name="EnsemblProtists"/>
        </authorList>
    </citation>
    <scope>IDENTIFICATION</scope>
    <source>
        <strain evidence="1">DAOM BR144</strain>
    </source>
</reference>
<evidence type="ECO:0000313" key="2">
    <source>
        <dbReference type="Proteomes" id="UP000019132"/>
    </source>
</evidence>
<dbReference type="Proteomes" id="UP000019132">
    <property type="component" value="Unassembled WGS sequence"/>
</dbReference>
<organism evidence="1 2">
    <name type="scientific">Globisporangium ultimum (strain ATCC 200006 / CBS 805.95 / DAOM BR144)</name>
    <name type="common">Pythium ultimum</name>
    <dbReference type="NCBI Taxonomy" id="431595"/>
    <lineage>
        <taxon>Eukaryota</taxon>
        <taxon>Sar</taxon>
        <taxon>Stramenopiles</taxon>
        <taxon>Oomycota</taxon>
        <taxon>Peronosporomycetes</taxon>
        <taxon>Pythiales</taxon>
        <taxon>Pythiaceae</taxon>
        <taxon>Globisporangium</taxon>
    </lineage>
</organism>
<proteinExistence type="predicted"/>
<reference evidence="2" key="2">
    <citation type="submission" date="2010-04" db="EMBL/GenBank/DDBJ databases">
        <authorList>
            <person name="Buell R."/>
            <person name="Hamilton J."/>
            <person name="Hostetler J."/>
        </authorList>
    </citation>
    <scope>NUCLEOTIDE SEQUENCE [LARGE SCALE GENOMIC DNA]</scope>
    <source>
        <strain evidence="2">DAOM:BR144</strain>
    </source>
</reference>
<accession>K3WCQ2</accession>
<dbReference type="EMBL" id="GL376628">
    <property type="status" value="NOT_ANNOTATED_CDS"/>
    <property type="molecule type" value="Genomic_DNA"/>
</dbReference>
<protein>
    <submittedName>
        <fullName evidence="1">Uncharacterized protein</fullName>
    </submittedName>
</protein>
<dbReference type="VEuPathDB" id="FungiDB:PYU1_G002740"/>
<sequence length="101" mass="11411">METIEDIELRFQQEIKVGLGLKQDLSRDNARMKLKMDSLRDDIDYYYELLAEIEAVALHTKSQAVTAATDDESASNAANVVKLAEEIQRVISAPKSDQRLK</sequence>
<name>K3WCQ2_GLOUD</name>
<dbReference type="AlphaFoldDB" id="K3WCQ2"/>
<dbReference type="InParanoid" id="K3WCQ2"/>
<dbReference type="eggNOG" id="ENOG502SFCN">
    <property type="taxonomic scope" value="Eukaryota"/>
</dbReference>
<keyword evidence="2" id="KW-1185">Reference proteome</keyword>
<dbReference type="HOGENOM" id="CLU_2297306_0_0_1"/>
<dbReference type="EnsemblProtists" id="PYU1_T002743">
    <property type="protein sequence ID" value="PYU1_T002743"/>
    <property type="gene ID" value="PYU1_G002740"/>
</dbReference>
<dbReference type="Gene3D" id="1.20.5.1430">
    <property type="match status" value="1"/>
</dbReference>